<dbReference type="Proteomes" id="UP000310334">
    <property type="component" value="Unassembled WGS sequence"/>
</dbReference>
<dbReference type="OrthoDB" id="2939363at2"/>
<evidence type="ECO:0000313" key="1">
    <source>
        <dbReference type="EMBL" id="THF78254.1"/>
    </source>
</evidence>
<gene>
    <name evidence="1" type="ORF">E6W99_17025</name>
</gene>
<keyword evidence="2" id="KW-1185">Reference proteome</keyword>
<dbReference type="AlphaFoldDB" id="A0A4S4BYL2"/>
<sequence>MLLLERILFKVDWSRLRDSSGSSGQVRLMQALTPRRLTARPAVIVHLSLQSTKPHYLVKSNKVCENSLNKKQ</sequence>
<protein>
    <submittedName>
        <fullName evidence="1">Uncharacterized protein</fullName>
    </submittedName>
</protein>
<name>A0A4S4BYL2_9BACI</name>
<comment type="caution">
    <text evidence="1">The sequence shown here is derived from an EMBL/GenBank/DDBJ whole genome shotgun (WGS) entry which is preliminary data.</text>
</comment>
<accession>A0A4S4BYL2</accession>
<dbReference type="EMBL" id="SSNT01000012">
    <property type="protein sequence ID" value="THF78254.1"/>
    <property type="molecule type" value="Genomic_DNA"/>
</dbReference>
<organism evidence="1 2">
    <name type="scientific">Metabacillus sediminilitoris</name>
    <dbReference type="NCBI Taxonomy" id="2567941"/>
    <lineage>
        <taxon>Bacteria</taxon>
        <taxon>Bacillati</taxon>
        <taxon>Bacillota</taxon>
        <taxon>Bacilli</taxon>
        <taxon>Bacillales</taxon>
        <taxon>Bacillaceae</taxon>
        <taxon>Metabacillus</taxon>
    </lineage>
</organism>
<evidence type="ECO:0000313" key="2">
    <source>
        <dbReference type="Proteomes" id="UP000310334"/>
    </source>
</evidence>
<reference evidence="1 2" key="1">
    <citation type="submission" date="2019-04" db="EMBL/GenBank/DDBJ databases">
        <title>Bacillus sediminilitoris sp. nov., isolated from a tidal flat sediment on the East China Sea.</title>
        <authorList>
            <person name="Wei Y."/>
            <person name="Mao H."/>
            <person name="Fang J."/>
        </authorList>
    </citation>
    <scope>NUCLEOTIDE SEQUENCE [LARGE SCALE GENOMIC DNA]</scope>
    <source>
        <strain evidence="1 2">DSL-17</strain>
    </source>
</reference>
<proteinExistence type="predicted"/>